<keyword evidence="2" id="KW-1185">Reference proteome</keyword>
<dbReference type="KEGG" id="cfk:CFRA_10640"/>
<accession>A0A1L7CUR1</accession>
<dbReference type="OrthoDB" id="4411349at2"/>
<name>A0A1L7CUR1_9CORY</name>
<proteinExistence type="predicted"/>
<evidence type="ECO:0000313" key="2">
    <source>
        <dbReference type="Proteomes" id="UP000185434"/>
    </source>
</evidence>
<sequence length="133" mass="14158">MSIRVTPAELPGKLSEYGPGILVPTPERDFPRVHEVLVRPAGEGVLEVPGSMAGPALRRLPADDHMTLVFQPRDPHGWVLLVDAHGAAVAAPAADGDWFCDGDRVDVGKQTTLLRLTVASAMLHRAGELKPAS</sequence>
<protein>
    <submittedName>
        <fullName evidence="1">Uncharacterized protein</fullName>
    </submittedName>
</protein>
<gene>
    <name evidence="1" type="ORF">CFRA_10640</name>
</gene>
<dbReference type="STRING" id="1437875.CFRA_10640"/>
<organism evidence="1 2">
    <name type="scientific">Corynebacterium frankenforstense DSM 45800</name>
    <dbReference type="NCBI Taxonomy" id="1437875"/>
    <lineage>
        <taxon>Bacteria</taxon>
        <taxon>Bacillati</taxon>
        <taxon>Actinomycetota</taxon>
        <taxon>Actinomycetes</taxon>
        <taxon>Mycobacteriales</taxon>
        <taxon>Corynebacteriaceae</taxon>
        <taxon>Corynebacterium</taxon>
    </lineage>
</organism>
<dbReference type="EMBL" id="CP009247">
    <property type="protein sequence ID" value="APT89609.1"/>
    <property type="molecule type" value="Genomic_DNA"/>
</dbReference>
<dbReference type="Proteomes" id="UP000185434">
    <property type="component" value="Chromosome"/>
</dbReference>
<evidence type="ECO:0000313" key="1">
    <source>
        <dbReference type="EMBL" id="APT89609.1"/>
    </source>
</evidence>
<reference evidence="1 2" key="1">
    <citation type="submission" date="2014-08" db="EMBL/GenBank/DDBJ databases">
        <title>Complete genome sequence of Corynebacterium frankenforstense ST18(T) (=DSM 45800(T)), isolated from raw cow milk.</title>
        <authorList>
            <person name="Ruckert C."/>
            <person name="Albersmeier A."/>
            <person name="Winkler A."/>
            <person name="Lipski A."/>
            <person name="Kalinowski J."/>
        </authorList>
    </citation>
    <scope>NUCLEOTIDE SEQUENCE [LARGE SCALE GENOMIC DNA]</scope>
    <source>
        <strain evidence="1 2">ST18</strain>
    </source>
</reference>
<dbReference type="RefSeq" id="WP_075664603.1">
    <property type="nucleotide sequence ID" value="NZ_CP009247.1"/>
</dbReference>
<dbReference type="AlphaFoldDB" id="A0A1L7CUR1"/>